<dbReference type="RefSeq" id="WP_054326087.1">
    <property type="nucleotide sequence ID" value="NZ_JACOPL010000004.1"/>
</dbReference>
<gene>
    <name evidence="2" type="ORF">H8S45_06195</name>
</gene>
<accession>A0A923LW68</accession>
<reference evidence="2" key="1">
    <citation type="submission" date="2020-08" db="EMBL/GenBank/DDBJ databases">
        <title>Genome public.</title>
        <authorList>
            <person name="Liu C."/>
            <person name="Sun Q."/>
        </authorList>
    </citation>
    <scope>NUCLEOTIDE SEQUENCE</scope>
    <source>
        <strain evidence="2">NSJ-28</strain>
    </source>
</reference>
<comment type="caution">
    <text evidence="2">The sequence shown here is derived from an EMBL/GenBank/DDBJ whole genome shotgun (WGS) entry which is preliminary data.</text>
</comment>
<name>A0A923LW68_9FIRM</name>
<sequence length="159" mass="17986">MPEIKYFEDYQIGEVQISSGRTMTEADIRLFIGCSDNTHPVHVDAEYCKKFPAIGRPIIQGILTLGVADGFMAKEVSPTKVPSVHYGHEKIRYIHPVYPGDTIHCRFEVVDKAIKNEEFGVVTWNVLVLNQNDEPVLFHVDKQYIGRKPAAAEEKEQGK</sequence>
<dbReference type="SUPFAM" id="SSF54637">
    <property type="entry name" value="Thioesterase/thiol ester dehydrase-isomerase"/>
    <property type="match status" value="1"/>
</dbReference>
<dbReference type="Gene3D" id="3.10.129.10">
    <property type="entry name" value="Hotdog Thioesterase"/>
    <property type="match status" value="1"/>
</dbReference>
<proteinExistence type="predicted"/>
<dbReference type="InterPro" id="IPR029069">
    <property type="entry name" value="HotDog_dom_sf"/>
</dbReference>
<evidence type="ECO:0000313" key="3">
    <source>
        <dbReference type="Proteomes" id="UP000606499"/>
    </source>
</evidence>
<organism evidence="2 3">
    <name type="scientific">Agathobaculum faecis</name>
    <dbReference type="NCBI Taxonomy" id="2763013"/>
    <lineage>
        <taxon>Bacteria</taxon>
        <taxon>Bacillati</taxon>
        <taxon>Bacillota</taxon>
        <taxon>Clostridia</taxon>
        <taxon>Eubacteriales</taxon>
        <taxon>Butyricicoccaceae</taxon>
        <taxon>Agathobaculum</taxon>
    </lineage>
</organism>
<dbReference type="InterPro" id="IPR002539">
    <property type="entry name" value="MaoC-like_dom"/>
</dbReference>
<evidence type="ECO:0000259" key="1">
    <source>
        <dbReference type="Pfam" id="PF01575"/>
    </source>
</evidence>
<dbReference type="AlphaFoldDB" id="A0A923LW68"/>
<dbReference type="InterPro" id="IPR052342">
    <property type="entry name" value="MCH/BMMD"/>
</dbReference>
<dbReference type="PANTHER" id="PTHR43664:SF1">
    <property type="entry name" value="BETA-METHYLMALYL-COA DEHYDRATASE"/>
    <property type="match status" value="1"/>
</dbReference>
<dbReference type="Proteomes" id="UP000606499">
    <property type="component" value="Unassembled WGS sequence"/>
</dbReference>
<evidence type="ECO:0000313" key="2">
    <source>
        <dbReference type="EMBL" id="MBC5725047.1"/>
    </source>
</evidence>
<protein>
    <submittedName>
        <fullName evidence="2">MaoC family dehydratase</fullName>
    </submittedName>
</protein>
<dbReference type="PANTHER" id="PTHR43664">
    <property type="entry name" value="MONOAMINE OXIDASE-RELATED"/>
    <property type="match status" value="1"/>
</dbReference>
<keyword evidence="3" id="KW-1185">Reference proteome</keyword>
<dbReference type="Pfam" id="PF01575">
    <property type="entry name" value="MaoC_dehydratas"/>
    <property type="match status" value="1"/>
</dbReference>
<dbReference type="EMBL" id="JACOPL010000004">
    <property type="protein sequence ID" value="MBC5725047.1"/>
    <property type="molecule type" value="Genomic_DNA"/>
</dbReference>
<feature type="domain" description="MaoC-like" evidence="1">
    <location>
        <begin position="16"/>
        <end position="122"/>
    </location>
</feature>